<name>A0A4P7B8A4_ACIHA</name>
<dbReference type="Proteomes" id="UP000294395">
    <property type="component" value="Chromosome"/>
</dbReference>
<sequence length="480" mass="55873">MPQCDECGDAVEKIHRLYKQRNYCHKCYVRVFKKQDCPSCGKSSRLYKADNLAVCQQCETNRPCIRCQRIDYPIGKITEQGPVCNSCSVYFREFQACERCGVTSQRLSRISRFGDNLRVCPKCATRDYQTCQSCRRYRLIEQDVVSGKMLCKKCLTCPPLQCLTCQQQIPAGYGKYCELCTWRRILGNRIKELVNTLVNPSLKGYFKDYMNWLDHEVGPHKAALLIRKHIHFFEKTSDLWGDQIPDNDSLLHRLRTSGLRKYELPIRWLVAVHHLHIDTQSKGHCSEFDQLRKLANSCPGSSLSAQILQNYYQVLINKMDLGKTSIRSARLAMKPASALMLLVSQSRLDLPTMWHVKYYLFKSPGQACAIVGFLNFLNKNYDTNLDTSWVLDEKITEKSNMKKLEKQLLAIMKAPEENFNELEWIKLGLMYFHNLDKSFFNQMDSINYRGLNDGFEVRFGDQQYWIDPRQYRGQPAPLNF</sequence>
<proteinExistence type="predicted"/>
<protein>
    <submittedName>
        <fullName evidence="1">Uncharacterized protein</fullName>
    </submittedName>
</protein>
<reference evidence="1 2" key="1">
    <citation type="submission" date="2019-03" db="EMBL/GenBank/DDBJ databases">
        <title>Complete genome sequence of two outbreak-associated Acinetobacter haemolyticus strains.</title>
        <authorList>
            <person name="Bai L."/>
            <person name="Zhang S.-C."/>
            <person name="Deng Y."/>
            <person name="Song C.-C."/>
            <person name="Kang G.-B."/>
            <person name="Dong Y."/>
            <person name="Wang Y."/>
            <person name="Gao F."/>
            <person name="Huang H."/>
        </authorList>
    </citation>
    <scope>NUCLEOTIDE SEQUENCE [LARGE SCALE GENOMIC DNA]</scope>
    <source>
        <strain evidence="1 2">TJR01</strain>
    </source>
</reference>
<dbReference type="EMBL" id="CP038009">
    <property type="protein sequence ID" value="QBQ17454.1"/>
    <property type="molecule type" value="Genomic_DNA"/>
</dbReference>
<evidence type="ECO:0000313" key="2">
    <source>
        <dbReference type="Proteomes" id="UP000294395"/>
    </source>
</evidence>
<accession>A0A4P7B8A4</accession>
<organism evidence="1 2">
    <name type="scientific">Acinetobacter haemolyticus</name>
    <dbReference type="NCBI Taxonomy" id="29430"/>
    <lineage>
        <taxon>Bacteria</taxon>
        <taxon>Pseudomonadati</taxon>
        <taxon>Pseudomonadota</taxon>
        <taxon>Gammaproteobacteria</taxon>
        <taxon>Moraxellales</taxon>
        <taxon>Moraxellaceae</taxon>
        <taxon>Acinetobacter</taxon>
    </lineage>
</organism>
<dbReference type="AlphaFoldDB" id="A0A4P7B8A4"/>
<dbReference type="RefSeq" id="WP_134252985.1">
    <property type="nucleotide sequence ID" value="NZ_CP038009.1"/>
</dbReference>
<gene>
    <name evidence="1" type="ORF">AHTJR_14755</name>
</gene>
<evidence type="ECO:0000313" key="1">
    <source>
        <dbReference type="EMBL" id="QBQ17454.1"/>
    </source>
</evidence>